<protein>
    <submittedName>
        <fullName evidence="2">Magnesium-dependent phosphatase-1</fullName>
    </submittedName>
</protein>
<evidence type="ECO:0000313" key="2">
    <source>
        <dbReference type="EMBL" id="KAK1594120.1"/>
    </source>
</evidence>
<reference evidence="2" key="1">
    <citation type="submission" date="2021-06" db="EMBL/GenBank/DDBJ databases">
        <title>Comparative genomics, transcriptomics and evolutionary studies reveal genomic signatures of adaptation to plant cell wall in hemibiotrophic fungi.</title>
        <authorList>
            <consortium name="DOE Joint Genome Institute"/>
            <person name="Baroncelli R."/>
            <person name="Diaz J.F."/>
            <person name="Benocci T."/>
            <person name="Peng M."/>
            <person name="Battaglia E."/>
            <person name="Haridas S."/>
            <person name="Andreopoulos W."/>
            <person name="Labutti K."/>
            <person name="Pangilinan J."/>
            <person name="Floch G.L."/>
            <person name="Makela M.R."/>
            <person name="Henrissat B."/>
            <person name="Grigoriev I.V."/>
            <person name="Crouch J.A."/>
            <person name="De Vries R.P."/>
            <person name="Sukno S.A."/>
            <person name="Thon M.R."/>
        </authorList>
    </citation>
    <scope>NUCLEOTIDE SEQUENCE</scope>
    <source>
        <strain evidence="2">CBS 125086</strain>
    </source>
</reference>
<feature type="region of interest" description="Disordered" evidence="1">
    <location>
        <begin position="1"/>
        <end position="24"/>
    </location>
</feature>
<organism evidence="2 3">
    <name type="scientific">Colletotrichum navitas</name>
    <dbReference type="NCBI Taxonomy" id="681940"/>
    <lineage>
        <taxon>Eukaryota</taxon>
        <taxon>Fungi</taxon>
        <taxon>Dikarya</taxon>
        <taxon>Ascomycota</taxon>
        <taxon>Pezizomycotina</taxon>
        <taxon>Sordariomycetes</taxon>
        <taxon>Hypocreomycetidae</taxon>
        <taxon>Glomerellales</taxon>
        <taxon>Glomerellaceae</taxon>
        <taxon>Colletotrichum</taxon>
        <taxon>Colletotrichum graminicola species complex</taxon>
    </lineage>
</organism>
<keyword evidence="3" id="KW-1185">Reference proteome</keyword>
<dbReference type="EMBL" id="JAHLJV010000021">
    <property type="protein sequence ID" value="KAK1594120.1"/>
    <property type="molecule type" value="Genomic_DNA"/>
</dbReference>
<dbReference type="Pfam" id="PF12689">
    <property type="entry name" value="Acid_PPase"/>
    <property type="match status" value="1"/>
</dbReference>
<dbReference type="AlphaFoldDB" id="A0AAD8Q1G7"/>
<dbReference type="InterPro" id="IPR010036">
    <property type="entry name" value="MDP_1_eu_arc"/>
</dbReference>
<evidence type="ECO:0000313" key="3">
    <source>
        <dbReference type="Proteomes" id="UP001230504"/>
    </source>
</evidence>
<sequence>MLKLLHVPPPGADELGGGGGKKDKAKRALDCFDGPLEIYPSSKIKHFEAIARKTGVAYTDMLFFDDESRNRETESLGVTMHLVRDGVSWAEMEKGVMEWRKRRGYLG</sequence>
<dbReference type="GeneID" id="85441759"/>
<name>A0AAD8Q1G7_9PEZI</name>
<gene>
    <name evidence="2" type="ORF">LY79DRAFT_549915</name>
</gene>
<comment type="caution">
    <text evidence="2">The sequence shown here is derived from an EMBL/GenBank/DDBJ whole genome shotgun (WGS) entry which is preliminary data.</text>
</comment>
<dbReference type="PANTHER" id="PTHR17901:SF14">
    <property type="entry name" value="MAGNESIUM-DEPENDENT PHOSPHATASE 1"/>
    <property type="match status" value="1"/>
</dbReference>
<dbReference type="Proteomes" id="UP001230504">
    <property type="component" value="Unassembled WGS sequence"/>
</dbReference>
<accession>A0AAD8Q1G7</accession>
<evidence type="ECO:0000256" key="1">
    <source>
        <dbReference type="SAM" id="MobiDB-lite"/>
    </source>
</evidence>
<proteinExistence type="predicted"/>
<dbReference type="PANTHER" id="PTHR17901">
    <property type="entry name" value="MAGNESIUM-DEPENDENT PHOSPHATASE 1 MDP1"/>
    <property type="match status" value="1"/>
</dbReference>
<dbReference type="GO" id="GO:0003993">
    <property type="term" value="F:acid phosphatase activity"/>
    <property type="evidence" value="ECO:0007669"/>
    <property type="project" value="TreeGrafter"/>
</dbReference>
<dbReference type="InterPro" id="IPR023214">
    <property type="entry name" value="HAD_sf"/>
</dbReference>
<dbReference type="RefSeq" id="XP_060415341.1">
    <property type="nucleotide sequence ID" value="XM_060557519.1"/>
</dbReference>
<dbReference type="Gene3D" id="3.40.50.1000">
    <property type="entry name" value="HAD superfamily/HAD-like"/>
    <property type="match status" value="1"/>
</dbReference>